<sequence length="137" mass="16493">MSAYDVLPSNWIQIQYTQVEKILVPEPLFARKRQYNSYICHKSRWRNEIIKHLIYVVENYILYYQSQCNDQKKAQQCIFNVITNNQLSHFHCTKSTSSNNQGLKYIRYQRFTLIIYEPNLTAYYHRSCKAFFASQNS</sequence>
<organism evidence="1 2">
    <name type="scientific">Paramecium octaurelia</name>
    <dbReference type="NCBI Taxonomy" id="43137"/>
    <lineage>
        <taxon>Eukaryota</taxon>
        <taxon>Sar</taxon>
        <taxon>Alveolata</taxon>
        <taxon>Ciliophora</taxon>
        <taxon>Intramacronucleata</taxon>
        <taxon>Oligohymenophorea</taxon>
        <taxon>Peniculida</taxon>
        <taxon>Parameciidae</taxon>
        <taxon>Paramecium</taxon>
    </lineage>
</organism>
<proteinExistence type="predicted"/>
<comment type="caution">
    <text evidence="1">The sequence shown here is derived from an EMBL/GenBank/DDBJ whole genome shotgun (WGS) entry which is preliminary data.</text>
</comment>
<dbReference type="EMBL" id="CAJJDP010000122">
    <property type="protein sequence ID" value="CAD8200502.1"/>
    <property type="molecule type" value="Genomic_DNA"/>
</dbReference>
<evidence type="ECO:0000313" key="1">
    <source>
        <dbReference type="EMBL" id="CAD8200502.1"/>
    </source>
</evidence>
<evidence type="ECO:0000313" key="2">
    <source>
        <dbReference type="Proteomes" id="UP000683925"/>
    </source>
</evidence>
<dbReference type="Proteomes" id="UP000683925">
    <property type="component" value="Unassembled WGS sequence"/>
</dbReference>
<gene>
    <name evidence="1" type="ORF">POCTA_138.1.T1220035</name>
</gene>
<reference evidence="1" key="1">
    <citation type="submission" date="2021-01" db="EMBL/GenBank/DDBJ databases">
        <authorList>
            <consortium name="Genoscope - CEA"/>
            <person name="William W."/>
        </authorList>
    </citation>
    <scope>NUCLEOTIDE SEQUENCE</scope>
</reference>
<dbReference type="AlphaFoldDB" id="A0A8S1XJ80"/>
<name>A0A8S1XJ80_PAROT</name>
<protein>
    <submittedName>
        <fullName evidence="1">Uncharacterized protein</fullName>
    </submittedName>
</protein>
<accession>A0A8S1XJ80</accession>
<keyword evidence="2" id="KW-1185">Reference proteome</keyword>